<proteinExistence type="inferred from homology"/>
<feature type="compositionally biased region" description="Pro residues" evidence="8">
    <location>
        <begin position="130"/>
        <end position="144"/>
    </location>
</feature>
<keyword evidence="2 7" id="KW-0812">Transmembrane</keyword>
<accession>A0ABU4HN27</accession>
<reference evidence="10" key="1">
    <citation type="submission" date="2023-07" db="EMBL/GenBank/DDBJ databases">
        <title>Conexibacter stalactiti sp. nov., isolated from stalactites in a lava cave and emended description of the genus Conexibacter.</title>
        <authorList>
            <person name="Lee S.D."/>
        </authorList>
    </citation>
    <scope>NUCLEOTIDE SEQUENCE [LARGE SCALE GENOMIC DNA]</scope>
    <source>
        <strain evidence="10">KCTC 39840</strain>
    </source>
</reference>
<sequence length="577" mass="62602">MSPRGGGDRTPEQREAARRDRERRRLERAGEPIPDHLLEPHERAAAEPEPPAAPPPASEPEPVFFDAPAAAEPPPAAHEPFFDEPAPPPHEPEPPRAEPASPRPAAHEPLQETQQWDVTEAWNDDAPSRAPEPPVPGLEPPAPDPDATQLHETVPDVPSFPSQPADPAAPATGEHEEPLGTRRVSRAHLPNIHRPQRGGKKQRGDVPKGRGVRVKRPGEVMAGSRKRRSAGPRIVAGVAVVLVLALLWFVNGIFQPFGGGDGSGRVVVRIPEGASAGDIASLLEERGVISSSFFFGLRASISGERSNLKSGTYTLRREMGNSAAIDELTKTEEVRAVPVVQVSIPEGRSRRETVAIARRAGLRGNYLVASRRSSALNPVRYGAPRDATLEGFLFPATYELNRGARVQRLVADQLRAFRQNFATIDLGYARSKRLTAFDVLTIASMVEREVSVPSERPLVAAVIYNRLRDGIPLGIDATLRYEQNDWINPLKQSVLDADTPYNTRTKQGLPPGPIGSPGLASIRAAARPANSRALYYVVRPGTCGEHAFSDSFEEFQQDVAAYNQAREAAGGRSPTRC</sequence>
<keyword evidence="5 7" id="KW-0456">Lyase</keyword>
<keyword evidence="10" id="KW-1185">Reference proteome</keyword>
<gene>
    <name evidence="7 9" type="primary">mltG</name>
    <name evidence="9" type="ORF">R7226_10155</name>
</gene>
<evidence type="ECO:0000256" key="7">
    <source>
        <dbReference type="HAMAP-Rule" id="MF_02065"/>
    </source>
</evidence>
<evidence type="ECO:0000256" key="5">
    <source>
        <dbReference type="ARBA" id="ARBA00023239"/>
    </source>
</evidence>
<evidence type="ECO:0000256" key="8">
    <source>
        <dbReference type="SAM" id="MobiDB-lite"/>
    </source>
</evidence>
<keyword evidence="4 7" id="KW-0472">Membrane</keyword>
<dbReference type="HAMAP" id="MF_02065">
    <property type="entry name" value="MltG"/>
    <property type="match status" value="1"/>
</dbReference>
<evidence type="ECO:0000256" key="2">
    <source>
        <dbReference type="ARBA" id="ARBA00022692"/>
    </source>
</evidence>
<dbReference type="EC" id="4.2.2.29" evidence="7"/>
<dbReference type="RefSeq" id="WP_318596999.1">
    <property type="nucleotide sequence ID" value="NZ_JAWSTH010000020.1"/>
</dbReference>
<feature type="transmembrane region" description="Helical" evidence="7">
    <location>
        <begin position="234"/>
        <end position="254"/>
    </location>
</feature>
<dbReference type="InterPro" id="IPR003770">
    <property type="entry name" value="MLTG-like"/>
</dbReference>
<comment type="similarity">
    <text evidence="7">Belongs to the transglycosylase MltG family.</text>
</comment>
<dbReference type="Pfam" id="PF02618">
    <property type="entry name" value="YceG"/>
    <property type="match status" value="1"/>
</dbReference>
<comment type="caution">
    <text evidence="9">The sequence shown here is derived from an EMBL/GenBank/DDBJ whole genome shotgun (WGS) entry which is preliminary data.</text>
</comment>
<feature type="region of interest" description="Disordered" evidence="8">
    <location>
        <begin position="1"/>
        <end position="212"/>
    </location>
</feature>
<reference evidence="9 10" key="2">
    <citation type="submission" date="2023-10" db="EMBL/GenBank/DDBJ databases">
        <authorList>
            <person name="Han X.F."/>
        </authorList>
    </citation>
    <scope>NUCLEOTIDE SEQUENCE [LARGE SCALE GENOMIC DNA]</scope>
    <source>
        <strain evidence="9 10">KCTC 39840</strain>
    </source>
</reference>
<keyword evidence="1 7" id="KW-1003">Cell membrane</keyword>
<dbReference type="EMBL" id="JAWSTH010000020">
    <property type="protein sequence ID" value="MDW5594700.1"/>
    <property type="molecule type" value="Genomic_DNA"/>
</dbReference>
<evidence type="ECO:0000256" key="4">
    <source>
        <dbReference type="ARBA" id="ARBA00023136"/>
    </source>
</evidence>
<comment type="subcellular location">
    <subcellularLocation>
        <location evidence="7">Cell membrane</location>
        <topology evidence="7">Single-pass membrane protein</topology>
    </subcellularLocation>
</comment>
<dbReference type="NCBIfam" id="TIGR00247">
    <property type="entry name" value="endolytic transglycosylase MltG"/>
    <property type="match status" value="1"/>
</dbReference>
<feature type="compositionally biased region" description="Pro residues" evidence="8">
    <location>
        <begin position="48"/>
        <end position="59"/>
    </location>
</feature>
<feature type="site" description="Important for catalytic activity" evidence="7">
    <location>
        <position position="449"/>
    </location>
</feature>
<name>A0ABU4HN27_9ACTN</name>
<organism evidence="9 10">
    <name type="scientific">Conexibacter stalactiti</name>
    <dbReference type="NCBI Taxonomy" id="1940611"/>
    <lineage>
        <taxon>Bacteria</taxon>
        <taxon>Bacillati</taxon>
        <taxon>Actinomycetota</taxon>
        <taxon>Thermoleophilia</taxon>
        <taxon>Solirubrobacterales</taxon>
        <taxon>Conexibacteraceae</taxon>
        <taxon>Conexibacter</taxon>
    </lineage>
</organism>
<evidence type="ECO:0000256" key="3">
    <source>
        <dbReference type="ARBA" id="ARBA00022989"/>
    </source>
</evidence>
<evidence type="ECO:0000313" key="9">
    <source>
        <dbReference type="EMBL" id="MDW5594700.1"/>
    </source>
</evidence>
<dbReference type="Proteomes" id="UP001284601">
    <property type="component" value="Unassembled WGS sequence"/>
</dbReference>
<keyword evidence="6 7" id="KW-0961">Cell wall biogenesis/degradation</keyword>
<feature type="compositionally biased region" description="Basic and acidic residues" evidence="8">
    <location>
        <begin position="1"/>
        <end position="46"/>
    </location>
</feature>
<dbReference type="PANTHER" id="PTHR30518">
    <property type="entry name" value="ENDOLYTIC MUREIN TRANSGLYCOSYLASE"/>
    <property type="match status" value="1"/>
</dbReference>
<evidence type="ECO:0000256" key="6">
    <source>
        <dbReference type="ARBA" id="ARBA00023316"/>
    </source>
</evidence>
<comment type="function">
    <text evidence="7">Functions as a peptidoglycan terminase that cleaves nascent peptidoglycan strands endolytically to terminate their elongation.</text>
</comment>
<evidence type="ECO:0000313" key="10">
    <source>
        <dbReference type="Proteomes" id="UP001284601"/>
    </source>
</evidence>
<dbReference type="PANTHER" id="PTHR30518:SF2">
    <property type="entry name" value="ENDOLYTIC MUREIN TRANSGLYCOSYLASE"/>
    <property type="match status" value="1"/>
</dbReference>
<keyword evidence="3 7" id="KW-1133">Transmembrane helix</keyword>
<comment type="catalytic activity">
    <reaction evidence="7">
        <text>a peptidoglycan chain = a peptidoglycan chain with N-acetyl-1,6-anhydromuramyl-[peptide] at the reducing end + a peptidoglycan chain with N-acetylglucosamine at the non-reducing end.</text>
        <dbReference type="EC" id="4.2.2.29"/>
    </reaction>
</comment>
<evidence type="ECO:0000256" key="1">
    <source>
        <dbReference type="ARBA" id="ARBA00022475"/>
    </source>
</evidence>
<protein>
    <recommendedName>
        <fullName evidence="7">Endolytic murein transglycosylase</fullName>
        <ecNumber evidence="7">4.2.2.29</ecNumber>
    </recommendedName>
    <alternativeName>
        <fullName evidence="7">Peptidoglycan lytic transglycosylase</fullName>
    </alternativeName>
    <alternativeName>
        <fullName evidence="7">Peptidoglycan polymerization terminase</fullName>
    </alternativeName>
</protein>
<feature type="compositionally biased region" description="Low complexity" evidence="8">
    <location>
        <begin position="60"/>
        <end position="70"/>
    </location>
</feature>
<dbReference type="Gene3D" id="3.30.1490.480">
    <property type="entry name" value="Endolytic murein transglycosylase"/>
    <property type="match status" value="1"/>
</dbReference>